<evidence type="ECO:0000313" key="2">
    <source>
        <dbReference type="EMBL" id="GBF35345.1"/>
    </source>
</evidence>
<dbReference type="Pfam" id="PF13560">
    <property type="entry name" value="HTH_31"/>
    <property type="match status" value="1"/>
</dbReference>
<comment type="caution">
    <text evidence="2">The sequence shown here is derived from an EMBL/GenBank/DDBJ whole genome shotgun (WGS) entry which is preliminary data.</text>
</comment>
<sequence length="197" mass="21871">MKTEIGIRLKELRTVLNLTQARFAAPLGVDRGHIAGIETGTRNPSEPLIKSIHFIYCVNETWLKTGRGEMFITPDELLKSLKDRFGEQAFFRAVINIMNEAAVPGTALNENGQNGPPYFLNENKAPFGETTAPETGAAAADKIRDGAGPPELERMINILRDIWAAGDDRLKGWASIQFDRAIPADVVEEVRKKQQKR</sequence>
<evidence type="ECO:0000259" key="1">
    <source>
        <dbReference type="PROSITE" id="PS50943"/>
    </source>
</evidence>
<organism evidence="2 3">
    <name type="scientific">Desulfocucumis palustris</name>
    <dbReference type="NCBI Taxonomy" id="1898651"/>
    <lineage>
        <taxon>Bacteria</taxon>
        <taxon>Bacillati</taxon>
        <taxon>Bacillota</taxon>
        <taxon>Clostridia</taxon>
        <taxon>Eubacteriales</taxon>
        <taxon>Desulfocucumaceae</taxon>
        <taxon>Desulfocucumis</taxon>
    </lineage>
</organism>
<dbReference type="CDD" id="cd00093">
    <property type="entry name" value="HTH_XRE"/>
    <property type="match status" value="1"/>
</dbReference>
<dbReference type="AlphaFoldDB" id="A0A2L2XGM4"/>
<feature type="domain" description="HTH cro/C1-type" evidence="1">
    <location>
        <begin position="9"/>
        <end position="63"/>
    </location>
</feature>
<dbReference type="OrthoDB" id="2735991at2"/>
<dbReference type="SMART" id="SM00530">
    <property type="entry name" value="HTH_XRE"/>
    <property type="match status" value="1"/>
</dbReference>
<dbReference type="Gene3D" id="1.10.260.40">
    <property type="entry name" value="lambda repressor-like DNA-binding domains"/>
    <property type="match status" value="1"/>
</dbReference>
<dbReference type="InterPro" id="IPR001387">
    <property type="entry name" value="Cro/C1-type_HTH"/>
</dbReference>
<dbReference type="EMBL" id="BFAV01000159">
    <property type="protein sequence ID" value="GBF35345.1"/>
    <property type="molecule type" value="Genomic_DNA"/>
</dbReference>
<keyword evidence="3" id="KW-1185">Reference proteome</keyword>
<name>A0A2L2XGM4_9FIRM</name>
<dbReference type="Proteomes" id="UP000239549">
    <property type="component" value="Unassembled WGS sequence"/>
</dbReference>
<accession>A0A2L2XGM4</accession>
<gene>
    <name evidence="2" type="ORF">DCCM_4468</name>
</gene>
<dbReference type="RefSeq" id="WP_104373428.1">
    <property type="nucleotide sequence ID" value="NZ_BFAV01000159.1"/>
</dbReference>
<proteinExistence type="predicted"/>
<dbReference type="InterPro" id="IPR010982">
    <property type="entry name" value="Lambda_DNA-bd_dom_sf"/>
</dbReference>
<dbReference type="PROSITE" id="PS50943">
    <property type="entry name" value="HTH_CROC1"/>
    <property type="match status" value="1"/>
</dbReference>
<dbReference type="SUPFAM" id="SSF47413">
    <property type="entry name" value="lambda repressor-like DNA-binding domains"/>
    <property type="match status" value="1"/>
</dbReference>
<protein>
    <submittedName>
        <fullName evidence="2">Transcriptional regulator</fullName>
    </submittedName>
</protein>
<dbReference type="GO" id="GO:0003677">
    <property type="term" value="F:DNA binding"/>
    <property type="evidence" value="ECO:0007669"/>
    <property type="project" value="InterPro"/>
</dbReference>
<evidence type="ECO:0000313" key="3">
    <source>
        <dbReference type="Proteomes" id="UP000239549"/>
    </source>
</evidence>
<reference evidence="3" key="1">
    <citation type="submission" date="2018-02" db="EMBL/GenBank/DDBJ databases">
        <title>Genome sequence of Desulfocucumis palustris strain NAW-5.</title>
        <authorList>
            <person name="Watanabe M."/>
            <person name="Kojima H."/>
            <person name="Fukui M."/>
        </authorList>
    </citation>
    <scope>NUCLEOTIDE SEQUENCE [LARGE SCALE GENOMIC DNA]</scope>
    <source>
        <strain evidence="3">NAW-5</strain>
    </source>
</reference>